<keyword evidence="2" id="KW-0677">Repeat</keyword>
<dbReference type="Proteomes" id="UP000264179">
    <property type="component" value="Unassembled WGS sequence"/>
</dbReference>
<feature type="domain" description="Carbohydrate-binding/sugar hydrolysis" evidence="4">
    <location>
        <begin position="39"/>
        <end position="187"/>
    </location>
</feature>
<evidence type="ECO:0000256" key="2">
    <source>
        <dbReference type="ARBA" id="ARBA00022737"/>
    </source>
</evidence>
<gene>
    <name evidence="5" type="ORF">DEF21_16800</name>
    <name evidence="6" type="ORF">DHR80_05155</name>
</gene>
<evidence type="ECO:0000313" key="7">
    <source>
        <dbReference type="Proteomes" id="UP000264179"/>
    </source>
</evidence>
<dbReference type="InterPro" id="IPR007742">
    <property type="entry name" value="NosD_dom"/>
</dbReference>
<evidence type="ECO:0000313" key="8">
    <source>
        <dbReference type="Proteomes" id="UP000264753"/>
    </source>
</evidence>
<evidence type="ECO:0000313" key="5">
    <source>
        <dbReference type="EMBL" id="HBU99544.1"/>
    </source>
</evidence>
<dbReference type="InterPro" id="IPR006633">
    <property type="entry name" value="Carb-bd_sugar_hydrolysis-dom"/>
</dbReference>
<evidence type="ECO:0000256" key="1">
    <source>
        <dbReference type="ARBA" id="ARBA00004906"/>
    </source>
</evidence>
<feature type="domain" description="Carbohydrate-binding/sugar hydrolysis" evidence="4">
    <location>
        <begin position="193"/>
        <end position="354"/>
    </location>
</feature>
<accession>A0A358HXK3</accession>
<dbReference type="AlphaFoldDB" id="A0A358HXK3"/>
<comment type="pathway">
    <text evidence="1">Protein modification; protein ubiquitination.</text>
</comment>
<dbReference type="SUPFAM" id="SSF51126">
    <property type="entry name" value="Pectin lyase-like"/>
    <property type="match status" value="1"/>
</dbReference>
<dbReference type="Proteomes" id="UP000264753">
    <property type="component" value="Unassembled WGS sequence"/>
</dbReference>
<dbReference type="InterPro" id="IPR022441">
    <property type="entry name" value="Para_beta_helix_rpt-2"/>
</dbReference>
<comment type="caution">
    <text evidence="5">The sequence shown here is derived from an EMBL/GenBank/DDBJ whole genome shotgun (WGS) entry which is preliminary data.</text>
</comment>
<dbReference type="Gene3D" id="2.160.20.10">
    <property type="entry name" value="Single-stranded right-handed beta-helix, Pectin lyase-like"/>
    <property type="match status" value="1"/>
</dbReference>
<dbReference type="EMBL" id="DOOG01000141">
    <property type="protein sequence ID" value="HBU99544.1"/>
    <property type="molecule type" value="Genomic_DNA"/>
</dbReference>
<evidence type="ECO:0000313" key="6">
    <source>
        <dbReference type="EMBL" id="HCW66598.1"/>
    </source>
</evidence>
<dbReference type="InterPro" id="IPR006626">
    <property type="entry name" value="PbH1"/>
</dbReference>
<dbReference type="InterPro" id="IPR051550">
    <property type="entry name" value="SCF-Subunits/Alg-Epimerases"/>
</dbReference>
<dbReference type="PANTHER" id="PTHR22990">
    <property type="entry name" value="F-BOX ONLY PROTEIN"/>
    <property type="match status" value="1"/>
</dbReference>
<dbReference type="PANTHER" id="PTHR22990:SF15">
    <property type="entry name" value="F-BOX ONLY PROTEIN 10"/>
    <property type="match status" value="1"/>
</dbReference>
<organism evidence="5 8">
    <name type="scientific">Thalassospira lucentensis</name>
    <dbReference type="NCBI Taxonomy" id="168935"/>
    <lineage>
        <taxon>Bacteria</taxon>
        <taxon>Pseudomonadati</taxon>
        <taxon>Pseudomonadota</taxon>
        <taxon>Alphaproteobacteria</taxon>
        <taxon>Rhodospirillales</taxon>
        <taxon>Thalassospiraceae</taxon>
        <taxon>Thalassospira</taxon>
    </lineage>
</organism>
<dbReference type="EMBL" id="DPOP01000050">
    <property type="protein sequence ID" value="HCW66598.1"/>
    <property type="molecule type" value="Genomic_DNA"/>
</dbReference>
<dbReference type="InterPro" id="IPR026464">
    <property type="entry name" value="NosD_copper_fam"/>
</dbReference>
<protein>
    <submittedName>
        <fullName evidence="5">Nitrous oxide reductase family maturation protein NosD</fullName>
    </submittedName>
</protein>
<evidence type="ECO:0000256" key="3">
    <source>
        <dbReference type="ARBA" id="ARBA00022786"/>
    </source>
</evidence>
<dbReference type="SMART" id="SM00710">
    <property type="entry name" value="PbH1"/>
    <property type="match status" value="9"/>
</dbReference>
<dbReference type="NCBIfam" id="TIGR03804">
    <property type="entry name" value="para_beta_helix"/>
    <property type="match status" value="1"/>
</dbReference>
<dbReference type="Pfam" id="PF05048">
    <property type="entry name" value="NosD"/>
    <property type="match status" value="1"/>
</dbReference>
<dbReference type="InterPro" id="IPR011050">
    <property type="entry name" value="Pectin_lyase_fold/virulence"/>
</dbReference>
<keyword evidence="3" id="KW-0833">Ubl conjugation pathway</keyword>
<reference evidence="7 8" key="1">
    <citation type="journal article" date="2018" name="Nat. Biotechnol.">
        <title>A standardized bacterial taxonomy based on genome phylogeny substantially revises the tree of life.</title>
        <authorList>
            <person name="Parks D.H."/>
            <person name="Chuvochina M."/>
            <person name="Waite D.W."/>
            <person name="Rinke C."/>
            <person name="Skarshewski A."/>
            <person name="Chaumeil P.A."/>
            <person name="Hugenholtz P."/>
        </authorList>
    </citation>
    <scope>NUCLEOTIDE SEQUENCE [LARGE SCALE GENOMIC DNA]</scope>
    <source>
        <strain evidence="5">UBA8707</strain>
        <strain evidence="6">UBA9881</strain>
    </source>
</reference>
<proteinExistence type="predicted"/>
<evidence type="ECO:0000259" key="4">
    <source>
        <dbReference type="SMART" id="SM00722"/>
    </source>
</evidence>
<dbReference type="NCBIfam" id="TIGR04247">
    <property type="entry name" value="NosD_copper_fam"/>
    <property type="match status" value="1"/>
</dbReference>
<dbReference type="SMART" id="SM00722">
    <property type="entry name" value="CASH"/>
    <property type="match status" value="2"/>
</dbReference>
<sequence>MLRPVIMIMGMIALPLQVLAAIQSVPSVDGALISAIAGSAPGDVLLLDPGSHLGPIELDKPITIDGQGQATIKGNDAGSVISVTGMDITIRGLNISGSGSSHETIDSGVQLHRTAARIVVEDNRILGNLYGVDIHGAKNATVRGNTIIGRRDHRMNSRGNGIYVWNAAGTMVENNDIQYGRDGIFVNTSNRGVFRGNLMRDLRFAVHYMYAHDSEISENISVGNHLGFALMYSDRITVRDNMSLADRDQGLMLNYTNKSDLIGNLVHGAGGKCLFIYNAHRNLIGDNRFEGCEIGIHFTAGSERNAMVGNAFIANQNQVKYVGTREVEWSFDGRGNFWSDHPVFDLDGNGIADSRFRPNDLMDHILWSQPAAGMLLGSPAVQLIRWSQAHFPATLPGGVVDSFPLMKPIDISVPDKIAALEKAARANPVWLRERTENVSDPFARH</sequence>
<dbReference type="InterPro" id="IPR012334">
    <property type="entry name" value="Pectin_lyas_fold"/>
</dbReference>
<name>A0A358HXK3_9PROT</name>